<gene>
    <name evidence="1" type="primary">z216R</name>
    <name evidence="1" type="ORF">ATCV1_z216R</name>
</gene>
<evidence type="ECO:0000313" key="2">
    <source>
        <dbReference type="Proteomes" id="UP000202420"/>
    </source>
</evidence>
<accession>A7K8H6</accession>
<dbReference type="Proteomes" id="UP000202420">
    <property type="component" value="Segment"/>
</dbReference>
<dbReference type="GeneID" id="5470244"/>
<name>A7K8H6_9PHYC</name>
<evidence type="ECO:0000313" key="1">
    <source>
        <dbReference type="EMBL" id="ABT16350.1"/>
    </source>
</evidence>
<proteinExistence type="predicted"/>
<dbReference type="KEGG" id="vg:5470244"/>
<organism evidence="1 2">
    <name type="scientific">Chlorovirus heliozoae</name>
    <dbReference type="NCBI Taxonomy" id="322019"/>
    <lineage>
        <taxon>Viruses</taxon>
        <taxon>Varidnaviria</taxon>
        <taxon>Bamfordvirae</taxon>
        <taxon>Nucleocytoviricota</taxon>
        <taxon>Megaviricetes</taxon>
        <taxon>Algavirales</taxon>
        <taxon>Phycodnaviridae</taxon>
        <taxon>Chlorovirus</taxon>
    </lineage>
</organism>
<reference evidence="1 2" key="1">
    <citation type="submission" date="2006-09" db="EMBL/GenBank/DDBJ databases">
        <title>Sequence and annotation of the 288-kb ATCV-1 virus that infects an endosymbiotic Chlorella strain of the heliozoon Acanthocystis turfacea.</title>
        <authorList>
            <person name="Fitzgerald L.A."/>
            <person name="Graves M.V."/>
            <person name="Li X."/>
            <person name="Pfitzner A.J.P."/>
            <person name="Hartigan J."/>
            <person name="Van Etten J.L."/>
        </authorList>
    </citation>
    <scope>NUCLEOTIDE SEQUENCE [LARGE SCALE GENOMIC DNA]</scope>
    <source>
        <strain evidence="1 2">ATCV-1</strain>
    </source>
</reference>
<dbReference type="EMBL" id="EF101928">
    <property type="protein sequence ID" value="ABT16350.1"/>
    <property type="molecule type" value="Genomic_DNA"/>
</dbReference>
<protein>
    <submittedName>
        <fullName evidence="1">Uncharacterized protein z216R</fullName>
    </submittedName>
</protein>
<keyword evidence="2" id="KW-1185">Reference proteome</keyword>
<dbReference type="RefSeq" id="YP_001426697.1">
    <property type="nucleotide sequence ID" value="NC_008724.1"/>
</dbReference>
<sequence length="68" mass="7752">MCPVEDEHIRFRLADLEVGKVLDGGKTIGNGHECRGDFFEEDVMNGIRRNDVNISNVVQIHFRRGEPL</sequence>